<gene>
    <name evidence="2" type="ORF">A2765_03900</name>
</gene>
<dbReference type="Pfam" id="PF13455">
    <property type="entry name" value="MUG113"/>
    <property type="match status" value="1"/>
</dbReference>
<reference evidence="2 3" key="1">
    <citation type="journal article" date="2016" name="Nat. Commun.">
        <title>Thousands of microbial genomes shed light on interconnected biogeochemical processes in an aquifer system.</title>
        <authorList>
            <person name="Anantharaman K."/>
            <person name="Brown C.T."/>
            <person name="Hug L.A."/>
            <person name="Sharon I."/>
            <person name="Castelle C.J."/>
            <person name="Probst A.J."/>
            <person name="Thomas B.C."/>
            <person name="Singh A."/>
            <person name="Wilkins M.J."/>
            <person name="Karaoz U."/>
            <person name="Brodie E.L."/>
            <person name="Williams K.H."/>
            <person name="Hubbard S.S."/>
            <person name="Banfield J.F."/>
        </authorList>
    </citation>
    <scope>NUCLEOTIDE SEQUENCE [LARGE SCALE GENOMIC DNA]</scope>
</reference>
<dbReference type="SMART" id="SM00974">
    <property type="entry name" value="T5orf172"/>
    <property type="match status" value="1"/>
</dbReference>
<dbReference type="AlphaFoldDB" id="A0A1F6DE52"/>
<evidence type="ECO:0000313" key="2">
    <source>
        <dbReference type="EMBL" id="OGG59705.1"/>
    </source>
</evidence>
<name>A0A1F6DE52_9BACT</name>
<evidence type="ECO:0000313" key="3">
    <source>
        <dbReference type="Proteomes" id="UP000176377"/>
    </source>
</evidence>
<protein>
    <recommendedName>
        <fullName evidence="1">Bacteriophage T5 Orf172 DNA-binding domain-containing protein</fullName>
    </recommendedName>
</protein>
<accession>A0A1F6DE52</accession>
<comment type="caution">
    <text evidence="2">The sequence shown here is derived from an EMBL/GenBank/DDBJ whole genome shotgun (WGS) entry which is preliminary data.</text>
</comment>
<proteinExistence type="predicted"/>
<sequence length="242" mass="28172">MALSKEQILDEIKRTAKENGSKPLGTDRFEKETGIKPYDWGKYWARFSDAQKEAGLMPNQLNSAYTDEFLFEKLIGLIRKLGKFPTYKEFRIEKNEDDKFPDGSVFQRFGSKQQLIEKVIEYCKAQDNHGDVIALSETVLKEVGSEEDSTDSPSTKNIGEVYLFKSGKYYKIGKTNDTVRRGNELRIQLPENLDLIHSIKTDDTSGIEAYWHRRFENKRMNGEWFDLDSSDIKAFKRWKRIV</sequence>
<dbReference type="Proteomes" id="UP000176377">
    <property type="component" value="Unassembled WGS sequence"/>
</dbReference>
<dbReference type="InterPro" id="IPR018306">
    <property type="entry name" value="Phage_T5_Orf172_DNA-bd"/>
</dbReference>
<evidence type="ECO:0000259" key="1">
    <source>
        <dbReference type="SMART" id="SM00974"/>
    </source>
</evidence>
<dbReference type="EMBL" id="MFLA01000016">
    <property type="protein sequence ID" value="OGG59705.1"/>
    <property type="molecule type" value="Genomic_DNA"/>
</dbReference>
<feature type="domain" description="Bacteriophage T5 Orf172 DNA-binding" evidence="1">
    <location>
        <begin position="164"/>
        <end position="239"/>
    </location>
</feature>
<organism evidence="2 3">
    <name type="scientific">Candidatus Kaiserbacteria bacterium RIFCSPHIGHO2_01_FULL_56_24</name>
    <dbReference type="NCBI Taxonomy" id="1798487"/>
    <lineage>
        <taxon>Bacteria</taxon>
        <taxon>Candidatus Kaiseribacteriota</taxon>
    </lineage>
</organism>